<gene>
    <name evidence="2" type="ORF">GCM10023196_101470</name>
</gene>
<dbReference type="RefSeq" id="WP_345443018.1">
    <property type="nucleotide sequence ID" value="NZ_BAABHK010000027.1"/>
</dbReference>
<dbReference type="Proteomes" id="UP001501442">
    <property type="component" value="Unassembled WGS sequence"/>
</dbReference>
<dbReference type="EMBL" id="BAABHK010000027">
    <property type="protein sequence ID" value="GAA4639523.1"/>
    <property type="molecule type" value="Genomic_DNA"/>
</dbReference>
<dbReference type="Gene3D" id="3.40.50.1110">
    <property type="entry name" value="SGNH hydrolase"/>
    <property type="match status" value="1"/>
</dbReference>
<dbReference type="PANTHER" id="PTHR43784">
    <property type="entry name" value="GDSL-LIKE LIPASE/ACYLHYDROLASE, PUTATIVE (AFU_ORTHOLOGUE AFUA_2G00820)-RELATED"/>
    <property type="match status" value="1"/>
</dbReference>
<dbReference type="InterPro" id="IPR036514">
    <property type="entry name" value="SGNH_hydro_sf"/>
</dbReference>
<dbReference type="PANTHER" id="PTHR43784:SF2">
    <property type="entry name" value="GDSL-LIKE LIPASE_ACYLHYDROLASE, PUTATIVE (AFU_ORTHOLOGUE AFUA_2G00820)-RELATED"/>
    <property type="match status" value="1"/>
</dbReference>
<accession>A0ABP8UTL4</accession>
<comment type="caution">
    <text evidence="2">The sequence shown here is derived from an EMBL/GenBank/DDBJ whole genome shotgun (WGS) entry which is preliminary data.</text>
</comment>
<evidence type="ECO:0000259" key="1">
    <source>
        <dbReference type="Pfam" id="PF13472"/>
    </source>
</evidence>
<dbReference type="InterPro" id="IPR013830">
    <property type="entry name" value="SGNH_hydro"/>
</dbReference>
<dbReference type="InterPro" id="IPR053140">
    <property type="entry name" value="GDSL_Rv0518-like"/>
</dbReference>
<sequence>MAAVGSAAVIVPTTMVAPTAVGGAPRALAARSQPAVGVPRTWVGGWSAAPVTGTGSGFGDQTLREVVHTTMGGDQVRIRLTNAFGADGLVVGGATIGVRATGATLVADTERPVTFGGARTVVLPAGSEVLSDPVPLASPAGQDLAVSLYLPRSTGAATRHPLAMATSYLAAGDHAADADGGAFTSKASSWYLLGGLDVRAAPGTRAVVTFGDSITDGARSTVDANRRYPDDLARRLQGRGLSVLNEGISGNRVLTDAGGSGVSAQARFDRDVLGQTGVRDVLFLEGINDIGHNAGPVSGEPVTAGDLIAGMTNLIARAHAHGLRIIGCTLTPIGGSKYDSPEAEQKRQAVNAWIRTSRAFDGVVDFDAVTRDPADPTRFLPAYDSGDHLHPGDAGYQAMADAIDLRLLFR</sequence>
<dbReference type="GO" id="GO:0016787">
    <property type="term" value="F:hydrolase activity"/>
    <property type="evidence" value="ECO:0007669"/>
    <property type="project" value="UniProtKB-KW"/>
</dbReference>
<evidence type="ECO:0000313" key="2">
    <source>
        <dbReference type="EMBL" id="GAA4639523.1"/>
    </source>
</evidence>
<proteinExistence type="predicted"/>
<keyword evidence="2" id="KW-0378">Hydrolase</keyword>
<name>A0ABP8UTL4_9ACTN</name>
<dbReference type="Pfam" id="PF13472">
    <property type="entry name" value="Lipase_GDSL_2"/>
    <property type="match status" value="1"/>
</dbReference>
<reference evidence="3" key="1">
    <citation type="journal article" date="2019" name="Int. J. Syst. Evol. Microbiol.">
        <title>The Global Catalogue of Microorganisms (GCM) 10K type strain sequencing project: providing services to taxonomists for standard genome sequencing and annotation.</title>
        <authorList>
            <consortium name="The Broad Institute Genomics Platform"/>
            <consortium name="The Broad Institute Genome Sequencing Center for Infectious Disease"/>
            <person name="Wu L."/>
            <person name="Ma J."/>
        </authorList>
    </citation>
    <scope>NUCLEOTIDE SEQUENCE [LARGE SCALE GENOMIC DNA]</scope>
    <source>
        <strain evidence="3">JCM 17939</strain>
    </source>
</reference>
<protein>
    <submittedName>
        <fullName evidence="2">SGNH/GDSL hydrolase family protein</fullName>
    </submittedName>
</protein>
<keyword evidence="3" id="KW-1185">Reference proteome</keyword>
<evidence type="ECO:0000313" key="3">
    <source>
        <dbReference type="Proteomes" id="UP001501442"/>
    </source>
</evidence>
<dbReference type="SUPFAM" id="SSF52266">
    <property type="entry name" value="SGNH hydrolase"/>
    <property type="match status" value="1"/>
</dbReference>
<feature type="domain" description="SGNH hydrolase-type esterase" evidence="1">
    <location>
        <begin position="210"/>
        <end position="398"/>
    </location>
</feature>
<dbReference type="CDD" id="cd01830">
    <property type="entry name" value="XynE_like"/>
    <property type="match status" value="1"/>
</dbReference>
<organism evidence="2 3">
    <name type="scientific">Actinoallomurus vinaceus</name>
    <dbReference type="NCBI Taxonomy" id="1080074"/>
    <lineage>
        <taxon>Bacteria</taxon>
        <taxon>Bacillati</taxon>
        <taxon>Actinomycetota</taxon>
        <taxon>Actinomycetes</taxon>
        <taxon>Streptosporangiales</taxon>
        <taxon>Thermomonosporaceae</taxon>
        <taxon>Actinoallomurus</taxon>
    </lineage>
</organism>